<comment type="subcellular location">
    <subcellularLocation>
        <location evidence="1">Cytoplasm</location>
    </subcellularLocation>
</comment>
<dbReference type="SUPFAM" id="SSF56574">
    <property type="entry name" value="Serpins"/>
    <property type="match status" value="1"/>
</dbReference>
<keyword evidence="5" id="KW-0722">Serine protease inhibitor</keyword>
<dbReference type="InterPro" id="IPR042178">
    <property type="entry name" value="Serpin_sf_1"/>
</dbReference>
<reference evidence="7" key="1">
    <citation type="submission" date="2025-08" db="UniProtKB">
        <authorList>
            <consortium name="Ensembl"/>
        </authorList>
    </citation>
    <scope>IDENTIFICATION</scope>
</reference>
<dbReference type="GO" id="GO:0005615">
    <property type="term" value="C:extracellular space"/>
    <property type="evidence" value="ECO:0007669"/>
    <property type="project" value="InterPro"/>
</dbReference>
<keyword evidence="3" id="KW-0963">Cytoplasm</keyword>
<evidence type="ECO:0000256" key="1">
    <source>
        <dbReference type="ARBA" id="ARBA00004496"/>
    </source>
</evidence>
<feature type="domain" description="Serpin" evidence="6">
    <location>
        <begin position="28"/>
        <end position="393"/>
    </location>
</feature>
<dbReference type="Gene3D" id="3.30.497.10">
    <property type="entry name" value="Antithrombin, subunit I, domain 2"/>
    <property type="match status" value="1"/>
</dbReference>
<dbReference type="Proteomes" id="UP000261540">
    <property type="component" value="Unplaced"/>
</dbReference>
<dbReference type="InterPro" id="IPR023796">
    <property type="entry name" value="Serpin_dom"/>
</dbReference>
<evidence type="ECO:0000259" key="6">
    <source>
        <dbReference type="SMART" id="SM00093"/>
    </source>
</evidence>
<dbReference type="PROSITE" id="PS00284">
    <property type="entry name" value="SERPIN"/>
    <property type="match status" value="1"/>
</dbReference>
<dbReference type="Gene3D" id="2.30.39.10">
    <property type="entry name" value="Alpha-1-antitrypsin, domain 1"/>
    <property type="match status" value="2"/>
</dbReference>
<dbReference type="InterPro" id="IPR023795">
    <property type="entry name" value="Serpin_CS"/>
</dbReference>
<evidence type="ECO:0000313" key="7">
    <source>
        <dbReference type="Ensembl" id="ENSPKIP00000023773.1"/>
    </source>
</evidence>
<dbReference type="PANTHER" id="PTHR11461:SF180">
    <property type="entry name" value="LEUKOCYTE ELASTASE INHIBITOR"/>
    <property type="match status" value="1"/>
</dbReference>
<sequence length="393" mass="44647">MWKITPYCRSCFCTVMENVSSANTQFALDFYREVCGTSGNIFFSPLSISAAFAMVYLGAKGNTAAQMAKTLSFNMTPDLHSDLQKFISNIDKPDAPYQLTLANRLYGEKTFSFLKEFLDATRKFYQAELEPVDFIGAAEESRCQINQWVEAQTNGKITDMLDPAAVNDTTTLVLVNALYFKGEWQHAFRRSQTREMPFKINERETKPVQMMYLQKVLPFKHIEEYDLQIVEMPYKGDELSTFILLPEGPQNGSNPLQKLEKELTLEKIMEWTDRKNMDSGGYIDLYLPKFKLEDSYDLKEALTHLGMTDAFDENLADLTGINREGGLFISAAVHKSFIDVNEEGTEAAAATGISIKLCCLIIGKEFMADHPFLFFIRHNTSKTILFFGRFSSP</sequence>
<dbReference type="InterPro" id="IPR042185">
    <property type="entry name" value="Serpin_sf_2"/>
</dbReference>
<accession>A0A3B3RZR0</accession>
<evidence type="ECO:0000313" key="8">
    <source>
        <dbReference type="Proteomes" id="UP000261540"/>
    </source>
</evidence>
<dbReference type="AlphaFoldDB" id="A0A3B3RZR0"/>
<dbReference type="Ensembl" id="ENSPKIT00000004463.1">
    <property type="protein sequence ID" value="ENSPKIP00000023773.1"/>
    <property type="gene ID" value="ENSPKIG00000007260.1"/>
</dbReference>
<keyword evidence="8" id="KW-1185">Reference proteome</keyword>
<dbReference type="InterPro" id="IPR036186">
    <property type="entry name" value="Serpin_sf"/>
</dbReference>
<evidence type="ECO:0000256" key="5">
    <source>
        <dbReference type="ARBA" id="ARBA00022900"/>
    </source>
</evidence>
<reference evidence="7" key="2">
    <citation type="submission" date="2025-09" db="UniProtKB">
        <authorList>
            <consortium name="Ensembl"/>
        </authorList>
    </citation>
    <scope>IDENTIFICATION</scope>
</reference>
<dbReference type="CDD" id="cd19956">
    <property type="entry name" value="serpinB"/>
    <property type="match status" value="1"/>
</dbReference>
<name>A0A3B3RZR0_9TELE</name>
<dbReference type="FunFam" id="2.30.39.10:FF:000001">
    <property type="entry name" value="Serpin family B member 2"/>
    <property type="match status" value="1"/>
</dbReference>
<proteinExistence type="inferred from homology"/>
<dbReference type="GO" id="GO:0004867">
    <property type="term" value="F:serine-type endopeptidase inhibitor activity"/>
    <property type="evidence" value="ECO:0007669"/>
    <property type="project" value="UniProtKB-KW"/>
</dbReference>
<evidence type="ECO:0000256" key="2">
    <source>
        <dbReference type="ARBA" id="ARBA00006426"/>
    </source>
</evidence>
<evidence type="ECO:0000256" key="4">
    <source>
        <dbReference type="ARBA" id="ARBA00022690"/>
    </source>
</evidence>
<dbReference type="Pfam" id="PF00079">
    <property type="entry name" value="Serpin"/>
    <property type="match status" value="1"/>
</dbReference>
<protein>
    <submittedName>
        <fullName evidence="7">Leukocyte elastase inhibitor-like</fullName>
    </submittedName>
</protein>
<evidence type="ECO:0000256" key="3">
    <source>
        <dbReference type="ARBA" id="ARBA00022490"/>
    </source>
</evidence>
<organism evidence="7 8">
    <name type="scientific">Paramormyrops kingsleyae</name>
    <dbReference type="NCBI Taxonomy" id="1676925"/>
    <lineage>
        <taxon>Eukaryota</taxon>
        <taxon>Metazoa</taxon>
        <taxon>Chordata</taxon>
        <taxon>Craniata</taxon>
        <taxon>Vertebrata</taxon>
        <taxon>Euteleostomi</taxon>
        <taxon>Actinopterygii</taxon>
        <taxon>Neopterygii</taxon>
        <taxon>Teleostei</taxon>
        <taxon>Osteoglossocephala</taxon>
        <taxon>Osteoglossomorpha</taxon>
        <taxon>Osteoglossiformes</taxon>
        <taxon>Mormyridae</taxon>
        <taxon>Paramormyrops</taxon>
    </lineage>
</organism>
<dbReference type="InterPro" id="IPR000215">
    <property type="entry name" value="Serpin_fam"/>
</dbReference>
<dbReference type="GeneTree" id="ENSGT00940000154573"/>
<dbReference type="FunFam" id="3.30.497.10:FF:000001">
    <property type="entry name" value="Serine protease inhibitor"/>
    <property type="match status" value="1"/>
</dbReference>
<dbReference type="SMART" id="SM00093">
    <property type="entry name" value="SERPIN"/>
    <property type="match status" value="1"/>
</dbReference>
<keyword evidence="4" id="KW-0646">Protease inhibitor</keyword>
<dbReference type="GO" id="GO:0005737">
    <property type="term" value="C:cytoplasm"/>
    <property type="evidence" value="ECO:0007669"/>
    <property type="project" value="UniProtKB-SubCell"/>
</dbReference>
<dbReference type="PANTHER" id="PTHR11461">
    <property type="entry name" value="SERINE PROTEASE INHIBITOR, SERPIN"/>
    <property type="match status" value="1"/>
</dbReference>
<comment type="similarity">
    <text evidence="2">Belongs to the serpin family. Ov-serpin subfamily.</text>
</comment>
<dbReference type="STRING" id="1676925.ENSPKIP00000023773"/>